<organism evidence="2">
    <name type="scientific">bioreactor metagenome</name>
    <dbReference type="NCBI Taxonomy" id="1076179"/>
    <lineage>
        <taxon>unclassified sequences</taxon>
        <taxon>metagenomes</taxon>
        <taxon>ecological metagenomes</taxon>
    </lineage>
</organism>
<evidence type="ECO:0000256" key="1">
    <source>
        <dbReference type="SAM" id="MobiDB-lite"/>
    </source>
</evidence>
<proteinExistence type="predicted"/>
<accession>A0A645F741</accession>
<feature type="region of interest" description="Disordered" evidence="1">
    <location>
        <begin position="27"/>
        <end position="104"/>
    </location>
</feature>
<comment type="caution">
    <text evidence="2">The sequence shown here is derived from an EMBL/GenBank/DDBJ whole genome shotgun (WGS) entry which is preliminary data.</text>
</comment>
<sequence length="104" mass="11821">MIFICIPFRFLADTIRGFQKENIYAERSARHEGKGYYEQPRNHGTTGSDGEAGGRQDDRASCGRGSHRGSGYRGRHDHRPGYRDKGHIKKRRSDHGEGAGLYER</sequence>
<feature type="compositionally biased region" description="Basic and acidic residues" evidence="1">
    <location>
        <begin position="94"/>
        <end position="104"/>
    </location>
</feature>
<dbReference type="EMBL" id="VSSQ01056345">
    <property type="protein sequence ID" value="MPN10195.1"/>
    <property type="molecule type" value="Genomic_DNA"/>
</dbReference>
<feature type="compositionally biased region" description="Basic and acidic residues" evidence="1">
    <location>
        <begin position="52"/>
        <end position="61"/>
    </location>
</feature>
<protein>
    <submittedName>
        <fullName evidence="2">Uncharacterized protein</fullName>
    </submittedName>
</protein>
<name>A0A645F741_9ZZZZ</name>
<gene>
    <name evidence="2" type="ORF">SDC9_157490</name>
</gene>
<reference evidence="2" key="1">
    <citation type="submission" date="2019-08" db="EMBL/GenBank/DDBJ databases">
        <authorList>
            <person name="Kucharzyk K."/>
            <person name="Murdoch R.W."/>
            <person name="Higgins S."/>
            <person name="Loffler F."/>
        </authorList>
    </citation>
    <scope>NUCLEOTIDE SEQUENCE</scope>
</reference>
<evidence type="ECO:0000313" key="2">
    <source>
        <dbReference type="EMBL" id="MPN10195.1"/>
    </source>
</evidence>
<dbReference type="AlphaFoldDB" id="A0A645F741"/>